<sequence>MSSFADGNVQLVLCAQSECNPIYLSLRITEFLHNYRQKLVDLDEEKLANTIKSVSMSLQEQLKTITHESARMWVAISSGEYDFEEISKRIECLKVIGKQDIIELWDTFINPDTASKYTRTDVHVWPTSARQPSVEELEKYPASVLALQRLVSDGTNCAIDLEDLDAF</sequence>
<evidence type="ECO:0000313" key="4">
    <source>
        <dbReference type="Proteomes" id="UP001140094"/>
    </source>
</evidence>
<dbReference type="InterPro" id="IPR011249">
    <property type="entry name" value="Metalloenz_LuxS/M16"/>
</dbReference>
<dbReference type="GO" id="GO:0046872">
    <property type="term" value="F:metal ion binding"/>
    <property type="evidence" value="ECO:0007669"/>
    <property type="project" value="UniProtKB-KW"/>
</dbReference>
<keyword evidence="3" id="KW-0645">Protease</keyword>
<dbReference type="SUPFAM" id="SSF63411">
    <property type="entry name" value="LuxS/MPP-like metallohydrolase"/>
    <property type="match status" value="1"/>
</dbReference>
<name>A0A9W8LNB6_9FUNG</name>
<protein>
    <submittedName>
        <fullName evidence="3">Metalloprotease</fullName>
        <ecNumber evidence="3">3.4.24.56</ecNumber>
    </submittedName>
</protein>
<evidence type="ECO:0000259" key="2">
    <source>
        <dbReference type="Pfam" id="PF22456"/>
    </source>
</evidence>
<dbReference type="GO" id="GO:0051603">
    <property type="term" value="P:proteolysis involved in protein catabolic process"/>
    <property type="evidence" value="ECO:0007669"/>
    <property type="project" value="TreeGrafter"/>
</dbReference>
<dbReference type="OrthoDB" id="952271at2759"/>
<dbReference type="GO" id="GO:0004222">
    <property type="term" value="F:metalloendopeptidase activity"/>
    <property type="evidence" value="ECO:0007669"/>
    <property type="project" value="UniProtKB-EC"/>
</dbReference>
<dbReference type="PANTHER" id="PTHR43690:SF18">
    <property type="entry name" value="INSULIN-DEGRADING ENZYME-RELATED"/>
    <property type="match status" value="1"/>
</dbReference>
<keyword evidence="4" id="KW-1185">Reference proteome</keyword>
<feature type="non-terminal residue" evidence="3">
    <location>
        <position position="167"/>
    </location>
</feature>
<dbReference type="InterPro" id="IPR054734">
    <property type="entry name" value="PqqF-like_C_4"/>
</dbReference>
<dbReference type="EMBL" id="JANBUO010003203">
    <property type="protein sequence ID" value="KAJ2792109.1"/>
    <property type="molecule type" value="Genomic_DNA"/>
</dbReference>
<keyword evidence="1" id="KW-0479">Metal-binding</keyword>
<reference evidence="3" key="1">
    <citation type="submission" date="2022-07" db="EMBL/GenBank/DDBJ databases">
        <title>Phylogenomic reconstructions and comparative analyses of Kickxellomycotina fungi.</title>
        <authorList>
            <person name="Reynolds N.K."/>
            <person name="Stajich J.E."/>
            <person name="Barry K."/>
            <person name="Grigoriev I.V."/>
            <person name="Crous P."/>
            <person name="Smith M.E."/>
        </authorList>
    </citation>
    <scope>NUCLEOTIDE SEQUENCE</scope>
    <source>
        <strain evidence="3">NRRL 1565</strain>
    </source>
</reference>
<dbReference type="PANTHER" id="PTHR43690">
    <property type="entry name" value="NARDILYSIN"/>
    <property type="match status" value="1"/>
</dbReference>
<evidence type="ECO:0000256" key="1">
    <source>
        <dbReference type="ARBA" id="ARBA00022723"/>
    </source>
</evidence>
<dbReference type="GO" id="GO:0043171">
    <property type="term" value="P:peptide catabolic process"/>
    <property type="evidence" value="ECO:0007669"/>
    <property type="project" value="TreeGrafter"/>
</dbReference>
<dbReference type="AlphaFoldDB" id="A0A9W8LNB6"/>
<organism evidence="3 4">
    <name type="scientific">Coemansia guatemalensis</name>
    <dbReference type="NCBI Taxonomy" id="2761395"/>
    <lineage>
        <taxon>Eukaryota</taxon>
        <taxon>Fungi</taxon>
        <taxon>Fungi incertae sedis</taxon>
        <taxon>Zoopagomycota</taxon>
        <taxon>Kickxellomycotina</taxon>
        <taxon>Kickxellomycetes</taxon>
        <taxon>Kickxellales</taxon>
        <taxon>Kickxellaceae</taxon>
        <taxon>Coemansia</taxon>
    </lineage>
</organism>
<comment type="caution">
    <text evidence="3">The sequence shown here is derived from an EMBL/GenBank/DDBJ whole genome shotgun (WGS) entry which is preliminary data.</text>
</comment>
<feature type="domain" description="Coenzyme PQQ synthesis protein F-like C-terminal lobe" evidence="2">
    <location>
        <begin position="9"/>
        <end position="73"/>
    </location>
</feature>
<dbReference type="Pfam" id="PF22456">
    <property type="entry name" value="PqqF-like_C_4"/>
    <property type="match status" value="1"/>
</dbReference>
<dbReference type="GO" id="GO:0005829">
    <property type="term" value="C:cytosol"/>
    <property type="evidence" value="ECO:0007669"/>
    <property type="project" value="TreeGrafter"/>
</dbReference>
<accession>A0A9W8LNB6</accession>
<gene>
    <name evidence="3" type="primary">STE23_13</name>
    <name evidence="3" type="ORF">H4R20_006782</name>
</gene>
<keyword evidence="3" id="KW-0378">Hydrolase</keyword>
<dbReference type="InterPro" id="IPR050626">
    <property type="entry name" value="Peptidase_M16"/>
</dbReference>
<evidence type="ECO:0000313" key="3">
    <source>
        <dbReference type="EMBL" id="KAJ2792109.1"/>
    </source>
</evidence>
<dbReference type="Gene3D" id="3.30.830.10">
    <property type="entry name" value="Metalloenzyme, LuxS/M16 peptidase-like"/>
    <property type="match status" value="1"/>
</dbReference>
<proteinExistence type="predicted"/>
<keyword evidence="3" id="KW-0482">Metalloprotease</keyword>
<dbReference type="EC" id="3.4.24.56" evidence="3"/>
<dbReference type="Proteomes" id="UP001140094">
    <property type="component" value="Unassembled WGS sequence"/>
</dbReference>
<dbReference type="GO" id="GO:0005739">
    <property type="term" value="C:mitochondrion"/>
    <property type="evidence" value="ECO:0007669"/>
    <property type="project" value="TreeGrafter"/>
</dbReference>